<accession>A0A177B0R2</accession>
<gene>
    <name evidence="1" type="ORF">A3Q56_04407</name>
</gene>
<proteinExistence type="predicted"/>
<dbReference type="Proteomes" id="UP000078046">
    <property type="component" value="Unassembled WGS sequence"/>
</dbReference>
<dbReference type="OrthoDB" id="6132843at2759"/>
<name>A0A177B0R2_9BILA</name>
<dbReference type="PANTHER" id="PTHR33331:SF13">
    <property type="entry name" value="COILED-COIL DOMAIN CONTAINING 162"/>
    <property type="match status" value="1"/>
</dbReference>
<sequence>IFQETFSLSRPEIAETFFKNLLKNCDTNSNENNDEYEQYVKISKSQLEMNCINLNNTIMAREKHNYYMYTVFYENLLRSQSTLLLKKDYENKKLKKNLSEMEESLDIKSKYIVADKCHELISEMSALRNELITLKSDCMKMEDVIEKKVKNKYDDLVTNLYGLSYEMHHKIISMRTGIMQNVVNEIENIRAETIEKISQIRNDSNVKKNPRMNGFDSRDSYYKYLQKENTQLSKFNSKIKIINSWKSLQQRKKFRTETFKLQNKIETLNLKLINCQLTYNTDISIHKKQVNALHEAYAICQTDSANLKHILKNKLNIKADYDHEYNQRINAHKMVERERRKEKEIYMEELEKKIFNLNKTLSTDGVSRQNTLLNIDSKRKVKDYKKQMYTERNLKLNAYKQIERMKTQIIRVQSEQYNSQKLLNRPSTCSNVKLVTDMSVKTMPNLEYKLNLMYKTRFFQNRRPKTSIQHQMTEFDKSYSSTMSTSEVFEEIKN</sequence>
<dbReference type="EMBL" id="LWCA01000559">
    <property type="protein sequence ID" value="OAF67858.1"/>
    <property type="molecule type" value="Genomic_DNA"/>
</dbReference>
<keyword evidence="2" id="KW-1185">Reference proteome</keyword>
<organism evidence="1 2">
    <name type="scientific">Intoshia linei</name>
    <dbReference type="NCBI Taxonomy" id="1819745"/>
    <lineage>
        <taxon>Eukaryota</taxon>
        <taxon>Metazoa</taxon>
        <taxon>Spiralia</taxon>
        <taxon>Lophotrochozoa</taxon>
        <taxon>Mesozoa</taxon>
        <taxon>Orthonectida</taxon>
        <taxon>Rhopaluridae</taxon>
        <taxon>Intoshia</taxon>
    </lineage>
</organism>
<feature type="non-terminal residue" evidence="1">
    <location>
        <position position="1"/>
    </location>
</feature>
<dbReference type="InterPro" id="IPR040401">
    <property type="entry name" value="CCDC162"/>
</dbReference>
<evidence type="ECO:0000313" key="2">
    <source>
        <dbReference type="Proteomes" id="UP000078046"/>
    </source>
</evidence>
<comment type="caution">
    <text evidence="1">The sequence shown here is derived from an EMBL/GenBank/DDBJ whole genome shotgun (WGS) entry which is preliminary data.</text>
</comment>
<dbReference type="PANTHER" id="PTHR33331">
    <property type="entry name" value="COILED-COIL DOMAIN-CONTAINING PROTEIN 162"/>
    <property type="match status" value="1"/>
</dbReference>
<dbReference type="AlphaFoldDB" id="A0A177B0R2"/>
<protein>
    <submittedName>
        <fullName evidence="1">Uncharacterized protein</fullName>
    </submittedName>
</protein>
<evidence type="ECO:0000313" key="1">
    <source>
        <dbReference type="EMBL" id="OAF67858.1"/>
    </source>
</evidence>
<reference evidence="1 2" key="1">
    <citation type="submission" date="2016-04" db="EMBL/GenBank/DDBJ databases">
        <title>The genome of Intoshia linei affirms orthonectids as highly simplified spiralians.</title>
        <authorList>
            <person name="Mikhailov K.V."/>
            <person name="Slusarev G.S."/>
            <person name="Nikitin M.A."/>
            <person name="Logacheva M.D."/>
            <person name="Penin A."/>
            <person name="Aleoshin V."/>
            <person name="Panchin Y.V."/>
        </authorList>
    </citation>
    <scope>NUCLEOTIDE SEQUENCE [LARGE SCALE GENOMIC DNA]</scope>
    <source>
        <strain evidence="1">Intl2013</strain>
        <tissue evidence="1">Whole animal</tissue>
    </source>
</reference>